<keyword evidence="2" id="KW-0812">Transmembrane</keyword>
<dbReference type="NCBIfam" id="TIGR02601">
    <property type="entry name" value="autotrns_rpt"/>
    <property type="match status" value="1"/>
</dbReference>
<name>A0A1H4Z8W7_9PSEU</name>
<evidence type="ECO:0000313" key="5">
    <source>
        <dbReference type="Proteomes" id="UP000199622"/>
    </source>
</evidence>
<dbReference type="InterPro" id="IPR013425">
    <property type="entry name" value="Autotrns_rpt"/>
</dbReference>
<dbReference type="Gene3D" id="2.160.20.20">
    <property type="match status" value="1"/>
</dbReference>
<feature type="chain" id="PRO_5011530534" evidence="3">
    <location>
        <begin position="30"/>
        <end position="750"/>
    </location>
</feature>
<dbReference type="InterPro" id="IPR011050">
    <property type="entry name" value="Pectin_lyase_fold/virulence"/>
</dbReference>
<evidence type="ECO:0000256" key="1">
    <source>
        <dbReference type="ARBA" id="ARBA00022729"/>
    </source>
</evidence>
<keyword evidence="2" id="KW-0472">Membrane</keyword>
<sequence>MRTQRGGCRLAVAVVAILVAAPPAPSASAQPGGRDVTADILANRDVTLSGDAVVRLTGGVTAYAGVIRGKGAFTVGGTGTLVLVKDSDFTLPDDRRRQKIVTVGGNHPVSTIENPDPPAVIVQRGATLQYGSGSGGDGSIGHFAQAPGVSLNTLNHRIDGTLDLAVHRQVSLGVISGTGLVKQRRGTWPGIELPGTHPFSGTLYVGTGADYGSVNYLTAMPNVRKVVNQGSFIHNAPDGEVVTDAADIYSQFYGNDINFHTWGSGVVRMSGVYSWSDNGSDTDPALSDPARNFATVPHRDNKRGINIEGATVTWGDGTGNRFFLPGNENTVYINLHADPGGARSVLTFDYNGPVTLAAPISGGRYHDTMADVGRGDVVIAATRGNAVTFTAPQNYDGDTTIGDGASLRLGDGSPQGDSALLPTGKIVDNGELIVQNAAKGAELGRIGGTGSVTQAGPATTTLAGELTYTGRTTVKAGTLEVTGGSLAASAAVDLPSAGTKLDLTRAGDPTVTNLSGAEGSTVAGGRALTIRATTATTFGGALNATGDVTKTGAETLTLTGKHTTPDSAWTVRDGTLALAGSVQARQLAVAPTGALRSTGTVQAAVDNAGTVDAAGLTVRGAYTQRPGARLTGTRLTVTGAVQLAGTFAPNSVPGPGVIVDNQGTEPVAGTFDGLPEGAAVGAFRLTYHGGDGNDVVLTGGSGAARSGATTPQVASASRSGALWWLWAAGVPVLLAAAVVFLVRRRSRTRN</sequence>
<evidence type="ECO:0000256" key="2">
    <source>
        <dbReference type="SAM" id="Phobius"/>
    </source>
</evidence>
<feature type="signal peptide" evidence="3">
    <location>
        <begin position="1"/>
        <end position="29"/>
    </location>
</feature>
<dbReference type="RefSeq" id="WP_244170463.1">
    <property type="nucleotide sequence ID" value="NZ_FNSO01000004.1"/>
</dbReference>
<evidence type="ECO:0000313" key="4">
    <source>
        <dbReference type="EMBL" id="SED26609.1"/>
    </source>
</evidence>
<dbReference type="Proteomes" id="UP000199622">
    <property type="component" value="Unassembled WGS sequence"/>
</dbReference>
<feature type="transmembrane region" description="Helical" evidence="2">
    <location>
        <begin position="721"/>
        <end position="742"/>
    </location>
</feature>
<dbReference type="SUPFAM" id="SSF51126">
    <property type="entry name" value="Pectin lyase-like"/>
    <property type="match status" value="1"/>
</dbReference>
<dbReference type="AlphaFoldDB" id="A0A1H4Z8W7"/>
<gene>
    <name evidence="4" type="ORF">SAMN04489727_7156</name>
</gene>
<dbReference type="STRING" id="208445.SAMN04489727_7156"/>
<dbReference type="EMBL" id="FNSO01000004">
    <property type="protein sequence ID" value="SED26609.1"/>
    <property type="molecule type" value="Genomic_DNA"/>
</dbReference>
<dbReference type="InterPro" id="IPR012332">
    <property type="entry name" value="Autotransporter_pectin_lyase_C"/>
</dbReference>
<reference evidence="5" key="1">
    <citation type="submission" date="2016-10" db="EMBL/GenBank/DDBJ databases">
        <authorList>
            <person name="Varghese N."/>
            <person name="Submissions S."/>
        </authorList>
    </citation>
    <scope>NUCLEOTIDE SEQUENCE [LARGE SCALE GENOMIC DNA]</scope>
    <source>
        <strain evidence="5">DSM 44544</strain>
    </source>
</reference>
<proteinExistence type="predicted"/>
<keyword evidence="2" id="KW-1133">Transmembrane helix</keyword>
<organism evidence="4 5">
    <name type="scientific">Amycolatopsis tolypomycina</name>
    <dbReference type="NCBI Taxonomy" id="208445"/>
    <lineage>
        <taxon>Bacteria</taxon>
        <taxon>Bacillati</taxon>
        <taxon>Actinomycetota</taxon>
        <taxon>Actinomycetes</taxon>
        <taxon>Pseudonocardiales</taxon>
        <taxon>Pseudonocardiaceae</taxon>
        <taxon>Amycolatopsis</taxon>
    </lineage>
</organism>
<keyword evidence="1 3" id="KW-0732">Signal</keyword>
<protein>
    <submittedName>
        <fullName evidence="4">Autotransporter-associated beta strand repeat-containing protein</fullName>
    </submittedName>
</protein>
<evidence type="ECO:0000256" key="3">
    <source>
        <dbReference type="SAM" id="SignalP"/>
    </source>
</evidence>
<dbReference type="Pfam" id="PF12951">
    <property type="entry name" value="PATR"/>
    <property type="match status" value="2"/>
</dbReference>
<keyword evidence="5" id="KW-1185">Reference proteome</keyword>
<accession>A0A1H4Z8W7</accession>